<evidence type="ECO:0000313" key="1">
    <source>
        <dbReference type="EMBL" id="CAI2200425.1"/>
    </source>
</evidence>
<dbReference type="Proteomes" id="UP001153678">
    <property type="component" value="Unassembled WGS sequence"/>
</dbReference>
<reference evidence="1" key="1">
    <citation type="submission" date="2022-08" db="EMBL/GenBank/DDBJ databases">
        <authorList>
            <person name="Kallberg Y."/>
            <person name="Tangrot J."/>
            <person name="Rosling A."/>
        </authorList>
    </citation>
    <scope>NUCLEOTIDE SEQUENCE</scope>
    <source>
        <strain evidence="1">Wild A</strain>
    </source>
</reference>
<dbReference type="AlphaFoldDB" id="A0A9W4TD33"/>
<sequence length="176" mass="20567">MIDSDDLFLWQNWEDFNVRFLALKFCLLSVYGYKEIYGSDFLKGAYCGDMLKNIVIKIPEWNTIEVHFIKERFPGDGSWTVTDLYSNEKLLIKEKNLAVYKNGEAAPFDGFSYIQLKTTNNKDVIMACLQTKWRKLETAQPQKITISMIKKEYESTKMALADKLNLQDDDFIFLLL</sequence>
<name>A0A9W4TD33_9GLOM</name>
<proteinExistence type="predicted"/>
<dbReference type="OrthoDB" id="2433727at2759"/>
<organism evidence="1 2">
    <name type="scientific">Funneliformis geosporum</name>
    <dbReference type="NCBI Taxonomy" id="1117311"/>
    <lineage>
        <taxon>Eukaryota</taxon>
        <taxon>Fungi</taxon>
        <taxon>Fungi incertae sedis</taxon>
        <taxon>Mucoromycota</taxon>
        <taxon>Glomeromycotina</taxon>
        <taxon>Glomeromycetes</taxon>
        <taxon>Glomerales</taxon>
        <taxon>Glomeraceae</taxon>
        <taxon>Funneliformis</taxon>
    </lineage>
</organism>
<accession>A0A9W4TD33</accession>
<keyword evidence="2" id="KW-1185">Reference proteome</keyword>
<dbReference type="EMBL" id="CAMKVN010024334">
    <property type="protein sequence ID" value="CAI2200425.1"/>
    <property type="molecule type" value="Genomic_DNA"/>
</dbReference>
<protein>
    <submittedName>
        <fullName evidence="1">557_t:CDS:1</fullName>
    </submittedName>
</protein>
<evidence type="ECO:0000313" key="2">
    <source>
        <dbReference type="Proteomes" id="UP001153678"/>
    </source>
</evidence>
<gene>
    <name evidence="1" type="ORF">FWILDA_LOCUS19562</name>
</gene>
<comment type="caution">
    <text evidence="1">The sequence shown here is derived from an EMBL/GenBank/DDBJ whole genome shotgun (WGS) entry which is preliminary data.</text>
</comment>